<dbReference type="GO" id="GO:0006790">
    <property type="term" value="P:sulfur compound metabolic process"/>
    <property type="evidence" value="ECO:0007669"/>
    <property type="project" value="TreeGrafter"/>
</dbReference>
<evidence type="ECO:0000256" key="2">
    <source>
        <dbReference type="SAM" id="Phobius"/>
    </source>
</evidence>
<dbReference type="SUPFAM" id="SSF81296">
    <property type="entry name" value="E set domains"/>
    <property type="match status" value="1"/>
</dbReference>
<name>A0A4R7HZB9_9ACTN</name>
<keyword evidence="2" id="KW-0472">Membrane</keyword>
<dbReference type="InterPro" id="IPR000572">
    <property type="entry name" value="OxRdtase_Mopterin-bd_dom"/>
</dbReference>
<feature type="transmembrane region" description="Helical" evidence="2">
    <location>
        <begin position="91"/>
        <end position="111"/>
    </location>
</feature>
<reference evidence="4 5" key="1">
    <citation type="submission" date="2019-03" db="EMBL/GenBank/DDBJ databases">
        <title>Sequencing the genomes of 1000 actinobacteria strains.</title>
        <authorList>
            <person name="Klenk H.-P."/>
        </authorList>
    </citation>
    <scope>NUCLEOTIDE SEQUENCE [LARGE SCALE GENOMIC DNA]</scope>
    <source>
        <strain evidence="4 5">DSM 18936</strain>
    </source>
</reference>
<dbReference type="InterPro" id="IPR014756">
    <property type="entry name" value="Ig_E-set"/>
</dbReference>
<dbReference type="AlphaFoldDB" id="A0A4R7HZB9"/>
<dbReference type="PANTHER" id="PTHR19372:SF7">
    <property type="entry name" value="SULFITE OXIDASE, MITOCHONDRIAL"/>
    <property type="match status" value="1"/>
</dbReference>
<dbReference type="RefSeq" id="WP_208293998.1">
    <property type="nucleotide sequence ID" value="NZ_SOAU01000001.1"/>
</dbReference>
<dbReference type="Proteomes" id="UP000294558">
    <property type="component" value="Unassembled WGS sequence"/>
</dbReference>
<comment type="caution">
    <text evidence="4">The sequence shown here is derived from an EMBL/GenBank/DDBJ whole genome shotgun (WGS) entry which is preliminary data.</text>
</comment>
<evidence type="ECO:0000313" key="4">
    <source>
        <dbReference type="EMBL" id="TDT15889.1"/>
    </source>
</evidence>
<evidence type="ECO:0000313" key="5">
    <source>
        <dbReference type="Proteomes" id="UP000294558"/>
    </source>
</evidence>
<dbReference type="EMBL" id="SOAU01000001">
    <property type="protein sequence ID" value="TDT15889.1"/>
    <property type="molecule type" value="Genomic_DNA"/>
</dbReference>
<sequence>MSPDAPIAPSDTTDDDQEHHDEAATTGVPWVMGIVAGLIAALVGLGVAELVAGMSASLQSPVLDVGDRVVDSVPNSIKELAIDWFGTNDKIALLVGIAAILAVYAAVLGVIAQTRRWPFAIVGIALFGVVGAYASQSTRRDVPWYGIVPSIVGAVAAGVVLWMLRVHRHDDEPANDDRSDDRRSFLLAAGGFGLLAVFTGSVGRWLNGRNSVSGQRNELGVPIARDPLPDAPDAVRIGVDGVEPFYTPNSDFYRIDTALTVPQVSVDGWTLRITGMVDEEIELTYDELLEREIVEADITLSCVSNEIGGNLLGNARWTGVRLDDLLAEAGIAADADQIVGRSVDGYTCGFPTAALDGRNALVAVAMNGEPLPLEHGYPARLIVPGLYGYVSATKWLEEIELTRFDAFDQYWVERGWVEDAPIKTQSRIDTPRGLQTVQAGTVPIAGAAWAQTRGIERVEIQIDDGEWVEARLADPLNDVTWRQWSYAWEATPGRHDIRVRATDGTGAIQTDERTEPFPSGATGRHQIVVMVE</sequence>
<protein>
    <submittedName>
        <fullName evidence="4">DMSO/TMAO reductase YedYZ molybdopterin-dependent catalytic subunit</fullName>
    </submittedName>
</protein>
<keyword evidence="2" id="KW-1133">Transmembrane helix</keyword>
<dbReference type="PANTHER" id="PTHR19372">
    <property type="entry name" value="SULFITE REDUCTASE"/>
    <property type="match status" value="1"/>
</dbReference>
<organism evidence="4 5">
    <name type="scientific">Ilumatobacter fluminis</name>
    <dbReference type="NCBI Taxonomy" id="467091"/>
    <lineage>
        <taxon>Bacteria</taxon>
        <taxon>Bacillati</taxon>
        <taxon>Actinomycetota</taxon>
        <taxon>Acidimicrobiia</taxon>
        <taxon>Acidimicrobiales</taxon>
        <taxon>Ilumatobacteraceae</taxon>
        <taxon>Ilumatobacter</taxon>
    </lineage>
</organism>
<dbReference type="GO" id="GO:0008482">
    <property type="term" value="F:sulfite oxidase activity"/>
    <property type="evidence" value="ECO:0007669"/>
    <property type="project" value="TreeGrafter"/>
</dbReference>
<dbReference type="InterPro" id="IPR036374">
    <property type="entry name" value="OxRdtase_Mopterin-bd_sf"/>
</dbReference>
<accession>A0A4R7HZB9</accession>
<feature type="transmembrane region" description="Helical" evidence="2">
    <location>
        <begin position="184"/>
        <end position="206"/>
    </location>
</feature>
<feature type="domain" description="Oxidoreductase molybdopterin-binding" evidence="3">
    <location>
        <begin position="259"/>
        <end position="411"/>
    </location>
</feature>
<dbReference type="GO" id="GO:0020037">
    <property type="term" value="F:heme binding"/>
    <property type="evidence" value="ECO:0007669"/>
    <property type="project" value="TreeGrafter"/>
</dbReference>
<keyword evidence="2" id="KW-0812">Transmembrane</keyword>
<feature type="transmembrane region" description="Helical" evidence="2">
    <location>
        <begin position="30"/>
        <end position="52"/>
    </location>
</feature>
<keyword evidence="5" id="KW-1185">Reference proteome</keyword>
<evidence type="ECO:0000259" key="3">
    <source>
        <dbReference type="Pfam" id="PF00174"/>
    </source>
</evidence>
<dbReference type="SUPFAM" id="SSF56524">
    <property type="entry name" value="Oxidoreductase molybdopterin-binding domain"/>
    <property type="match status" value="1"/>
</dbReference>
<proteinExistence type="predicted"/>
<dbReference type="Pfam" id="PF00174">
    <property type="entry name" value="Oxidored_molyb"/>
    <property type="match status" value="1"/>
</dbReference>
<dbReference type="Gene3D" id="2.60.40.650">
    <property type="match status" value="1"/>
</dbReference>
<gene>
    <name evidence="4" type="ORF">BDK89_1469</name>
</gene>
<evidence type="ECO:0000256" key="1">
    <source>
        <dbReference type="SAM" id="MobiDB-lite"/>
    </source>
</evidence>
<feature type="transmembrane region" description="Helical" evidence="2">
    <location>
        <begin position="117"/>
        <end position="135"/>
    </location>
</feature>
<feature type="transmembrane region" description="Helical" evidence="2">
    <location>
        <begin position="142"/>
        <end position="164"/>
    </location>
</feature>
<dbReference type="Gene3D" id="3.90.420.10">
    <property type="entry name" value="Oxidoreductase, molybdopterin-binding domain"/>
    <property type="match status" value="1"/>
</dbReference>
<dbReference type="GO" id="GO:0043546">
    <property type="term" value="F:molybdopterin cofactor binding"/>
    <property type="evidence" value="ECO:0007669"/>
    <property type="project" value="TreeGrafter"/>
</dbReference>
<feature type="region of interest" description="Disordered" evidence="1">
    <location>
        <begin position="1"/>
        <end position="21"/>
    </location>
</feature>